<feature type="compositionally biased region" description="Low complexity" evidence="2">
    <location>
        <begin position="195"/>
        <end position="206"/>
    </location>
</feature>
<evidence type="ECO:0000313" key="5">
    <source>
        <dbReference type="Proteomes" id="UP000265515"/>
    </source>
</evidence>
<dbReference type="Pfam" id="PF00098">
    <property type="entry name" value="zf-CCHC"/>
    <property type="match status" value="1"/>
</dbReference>
<feature type="compositionally biased region" description="Basic and acidic residues" evidence="2">
    <location>
        <begin position="74"/>
        <end position="159"/>
    </location>
</feature>
<feature type="compositionally biased region" description="Basic and acidic residues" evidence="2">
    <location>
        <begin position="241"/>
        <end position="261"/>
    </location>
</feature>
<gene>
    <name evidence="4" type="ORF">CBR_g26203</name>
</gene>
<comment type="caution">
    <text evidence="4">The sequence shown here is derived from an EMBL/GenBank/DDBJ whole genome shotgun (WGS) entry which is preliminary data.</text>
</comment>
<dbReference type="OrthoDB" id="1626798at2759"/>
<evidence type="ECO:0000256" key="1">
    <source>
        <dbReference type="PROSITE-ProRule" id="PRU00047"/>
    </source>
</evidence>
<evidence type="ECO:0000313" key="4">
    <source>
        <dbReference type="EMBL" id="GBG78170.1"/>
    </source>
</evidence>
<feature type="domain" description="CCHC-type" evidence="3">
    <location>
        <begin position="47"/>
        <end position="60"/>
    </location>
</feature>
<keyword evidence="1" id="KW-0863">Zinc-finger</keyword>
<dbReference type="SMART" id="SM00343">
    <property type="entry name" value="ZnF_C2HC"/>
    <property type="match status" value="1"/>
</dbReference>
<dbReference type="InterPro" id="IPR036875">
    <property type="entry name" value="Znf_CCHC_sf"/>
</dbReference>
<keyword evidence="5" id="KW-1185">Reference proteome</keyword>
<name>A0A388L780_CHABU</name>
<proteinExistence type="predicted"/>
<dbReference type="Gramene" id="GBG78170">
    <property type="protein sequence ID" value="GBG78170"/>
    <property type="gene ID" value="CBR_g26203"/>
</dbReference>
<dbReference type="GO" id="GO:0003676">
    <property type="term" value="F:nucleic acid binding"/>
    <property type="evidence" value="ECO:0007669"/>
    <property type="project" value="InterPro"/>
</dbReference>
<protein>
    <recommendedName>
        <fullName evidence="3">CCHC-type domain-containing protein</fullName>
    </recommendedName>
</protein>
<dbReference type="PROSITE" id="PS50158">
    <property type="entry name" value="ZF_CCHC"/>
    <property type="match status" value="1"/>
</dbReference>
<dbReference type="AlphaFoldDB" id="A0A388L780"/>
<dbReference type="Gene3D" id="4.10.60.10">
    <property type="entry name" value="Zinc finger, CCHC-type"/>
    <property type="match status" value="1"/>
</dbReference>
<dbReference type="InterPro" id="IPR001878">
    <property type="entry name" value="Znf_CCHC"/>
</dbReference>
<accession>A0A388L780</accession>
<dbReference type="GO" id="GO:0008270">
    <property type="term" value="F:zinc ion binding"/>
    <property type="evidence" value="ECO:0007669"/>
    <property type="project" value="UniProtKB-KW"/>
</dbReference>
<dbReference type="EMBL" id="BFEA01000288">
    <property type="protein sequence ID" value="GBG78170.1"/>
    <property type="molecule type" value="Genomic_DNA"/>
</dbReference>
<keyword evidence="1" id="KW-0862">Zinc</keyword>
<sequence length="283" mass="31439">MNNGGFSGNRNGGNGNYGNGNYGGGNTGGNGNYGGGNTGGSGQGPTCYNCGKTGHIARDCWSRRPSQSNDPELDGMKEFYRDLIKQKQDQEEKKRQEEERRQREEEDKRMGDELSRKAQELKAEMDRELRESLRKQQEELRKQVDVLKRGRDPPDDVPRRVRAKYGTDTGTDFSASEEESNLNKKVAALIRLLESRSPPTRAAPEATPRRSPRITPRQTSVTRRQTRFEQGESSAAVGRRTMREEGSNDKGKRTLEDDHQPGDAPSRSPATPPPSATKTPASC</sequence>
<feature type="compositionally biased region" description="Gly residues" evidence="2">
    <location>
        <begin position="21"/>
        <end position="43"/>
    </location>
</feature>
<feature type="region of interest" description="Disordered" evidence="2">
    <location>
        <begin position="21"/>
        <end position="283"/>
    </location>
</feature>
<keyword evidence="1" id="KW-0479">Metal-binding</keyword>
<dbReference type="STRING" id="69332.A0A388L780"/>
<evidence type="ECO:0000259" key="3">
    <source>
        <dbReference type="PROSITE" id="PS50158"/>
    </source>
</evidence>
<organism evidence="4 5">
    <name type="scientific">Chara braunii</name>
    <name type="common">Braun's stonewort</name>
    <dbReference type="NCBI Taxonomy" id="69332"/>
    <lineage>
        <taxon>Eukaryota</taxon>
        <taxon>Viridiplantae</taxon>
        <taxon>Streptophyta</taxon>
        <taxon>Charophyceae</taxon>
        <taxon>Charales</taxon>
        <taxon>Characeae</taxon>
        <taxon>Chara</taxon>
    </lineage>
</organism>
<dbReference type="SUPFAM" id="SSF57756">
    <property type="entry name" value="Retrovirus zinc finger-like domains"/>
    <property type="match status" value="1"/>
</dbReference>
<dbReference type="Proteomes" id="UP000265515">
    <property type="component" value="Unassembled WGS sequence"/>
</dbReference>
<evidence type="ECO:0000256" key="2">
    <source>
        <dbReference type="SAM" id="MobiDB-lite"/>
    </source>
</evidence>
<reference evidence="4 5" key="1">
    <citation type="journal article" date="2018" name="Cell">
        <title>The Chara Genome: Secondary Complexity and Implications for Plant Terrestrialization.</title>
        <authorList>
            <person name="Nishiyama T."/>
            <person name="Sakayama H."/>
            <person name="Vries J.D."/>
            <person name="Buschmann H."/>
            <person name="Saint-Marcoux D."/>
            <person name="Ullrich K.K."/>
            <person name="Haas F.B."/>
            <person name="Vanderstraeten L."/>
            <person name="Becker D."/>
            <person name="Lang D."/>
            <person name="Vosolsobe S."/>
            <person name="Rombauts S."/>
            <person name="Wilhelmsson P.K.I."/>
            <person name="Janitza P."/>
            <person name="Kern R."/>
            <person name="Heyl A."/>
            <person name="Rumpler F."/>
            <person name="Villalobos L.I.A.C."/>
            <person name="Clay J.M."/>
            <person name="Skokan R."/>
            <person name="Toyoda A."/>
            <person name="Suzuki Y."/>
            <person name="Kagoshima H."/>
            <person name="Schijlen E."/>
            <person name="Tajeshwar N."/>
            <person name="Catarino B."/>
            <person name="Hetherington A.J."/>
            <person name="Saltykova A."/>
            <person name="Bonnot C."/>
            <person name="Breuninger H."/>
            <person name="Symeonidi A."/>
            <person name="Radhakrishnan G.V."/>
            <person name="Van Nieuwerburgh F."/>
            <person name="Deforce D."/>
            <person name="Chang C."/>
            <person name="Karol K.G."/>
            <person name="Hedrich R."/>
            <person name="Ulvskov P."/>
            <person name="Glockner G."/>
            <person name="Delwiche C.F."/>
            <person name="Petrasek J."/>
            <person name="Van de Peer Y."/>
            <person name="Friml J."/>
            <person name="Beilby M."/>
            <person name="Dolan L."/>
            <person name="Kohara Y."/>
            <person name="Sugano S."/>
            <person name="Fujiyama A."/>
            <person name="Delaux P.-M."/>
            <person name="Quint M."/>
            <person name="TheiBen G."/>
            <person name="Hagemann M."/>
            <person name="Harholt J."/>
            <person name="Dunand C."/>
            <person name="Zachgo S."/>
            <person name="Langdale J."/>
            <person name="Maumus F."/>
            <person name="Straeten D.V.D."/>
            <person name="Gould S.B."/>
            <person name="Rensing S.A."/>
        </authorList>
    </citation>
    <scope>NUCLEOTIDE SEQUENCE [LARGE SCALE GENOMIC DNA]</scope>
    <source>
        <strain evidence="4 5">S276</strain>
    </source>
</reference>